<feature type="transmembrane region" description="Helical" evidence="1">
    <location>
        <begin position="285"/>
        <end position="308"/>
    </location>
</feature>
<feature type="transmembrane region" description="Helical" evidence="1">
    <location>
        <begin position="6"/>
        <end position="24"/>
    </location>
</feature>
<accession>A0A2P8DBE2</accession>
<keyword evidence="1" id="KW-1133">Transmembrane helix</keyword>
<keyword evidence="1" id="KW-0812">Transmembrane</keyword>
<feature type="transmembrane region" description="Helical" evidence="1">
    <location>
        <begin position="216"/>
        <end position="240"/>
    </location>
</feature>
<feature type="transmembrane region" description="Helical" evidence="1">
    <location>
        <begin position="115"/>
        <end position="132"/>
    </location>
</feature>
<feature type="transmembrane region" description="Helical" evidence="1">
    <location>
        <begin position="496"/>
        <end position="512"/>
    </location>
</feature>
<organism evidence="2 3">
    <name type="scientific">Taibaiella chishuiensis</name>
    <dbReference type="NCBI Taxonomy" id="1434707"/>
    <lineage>
        <taxon>Bacteria</taxon>
        <taxon>Pseudomonadati</taxon>
        <taxon>Bacteroidota</taxon>
        <taxon>Chitinophagia</taxon>
        <taxon>Chitinophagales</taxon>
        <taxon>Chitinophagaceae</taxon>
        <taxon>Taibaiella</taxon>
    </lineage>
</organism>
<keyword evidence="1" id="KW-0472">Membrane</keyword>
<dbReference type="Proteomes" id="UP000240572">
    <property type="component" value="Unassembled WGS sequence"/>
</dbReference>
<dbReference type="InterPro" id="IPR021280">
    <property type="entry name" value="TMEM260-like"/>
</dbReference>
<dbReference type="RefSeq" id="WP_106521188.1">
    <property type="nucleotide sequence ID" value="NZ_PYGD01000001.1"/>
</dbReference>
<gene>
    <name evidence="2" type="ORF">B0I18_101643</name>
</gene>
<dbReference type="PANTHER" id="PTHR16214">
    <property type="entry name" value="TRANSMEMBRANE PROTEIN 260"/>
    <property type="match status" value="1"/>
</dbReference>
<evidence type="ECO:0000313" key="2">
    <source>
        <dbReference type="EMBL" id="PSK94487.1"/>
    </source>
</evidence>
<sequence>MNFRKINNLTGWIVFAVSYIVYLATMERTVSFWDCGEFLSTAYRLEVGHSPGAPLFMLLGRLFGMFADPQNVALYINSLSALMSGLTILFLFWTITHFARKLLVQHEDDWTTGKMVAIMGAGAVGALAYTFSDTFWFSAVEAEVYATSSFFTAIVFWAILKWEHNADAPHADRWLVLISYLMGLSIGVHLLNLLTIPALAMVYYFRRFTPTLKGGILAFILGCVLLGTVQVGLIQGVPILASKFELLFVNSFGLPLDSGAIFFMLLLVALFAFLLIWAKKKGKYILHMSMICVVFALIGYSSYVSIIIRSRADVPIDMTNPDDMLSLISYLQRDQYGAQPIVTGPDFDSKPSEYKPGKPVYAETKKDGKVYYEQVGNRQSEPVYAGDQTRFFPRIYSSDPSHENFYRQFLNIQGTEAPTGADNYKFFFKYQLNWMWWRYFLWNYAGRQNDYQGTSYGEAQNGNWFTGIKPVDKFFGRGDIDQMPDSYKNNRAHNQLYFLPFILGILGMVYQFNRDKRDGVIISLLFFFTGIAIVLYLNNTPQQPRERDYAYAGATYAFAVWIGLGVLMVTDWFRKALKQGASAATAATAICLLAVPVLMAAQEWDDHDRSQKTLARSTAYNVLSSCDSNAILFTIGDNDTYPLWYMQEIEGYRKDVRIINTSLIAIDWYIDQLRNKINDADAVPMLWKPQDYQANKRDVVFYREDPSVPKDRYFDIEQVLQFVTSDDRRAQAQIVTGEYVNMLPTKNISVKVDKDAVIRNGLVSPADAALVDSQMLFTLSGNTLTKGDLAFLNILAGVAKEGFKRPIYFSCGFAGGGDYQGLDEYVQMDGLANKLVPIRTAGSSPQIGAPQRVNLNKSLDLYTKKFLWGGAERKDVYFDEKNRYMMMTYRFSGSKVADALIRENRKADAITLLDKITNNITYEAYPYDQSMWSIADAYYKAGAPDKARKIGDIIVRDNTKMLNYILNLPEGVKELAAEVDAKSCLGSMQFLAQTAGEHGDTATAQRWAQSLQAMAQQFGVPLNK</sequence>
<dbReference type="Pfam" id="PF11028">
    <property type="entry name" value="TMEM260-like"/>
    <property type="match status" value="1"/>
</dbReference>
<protein>
    <submittedName>
        <fullName evidence="2">Uncharacterized protein DUF2723</fullName>
    </submittedName>
</protein>
<feature type="transmembrane region" description="Helical" evidence="1">
    <location>
        <begin position="581"/>
        <end position="601"/>
    </location>
</feature>
<dbReference type="AlphaFoldDB" id="A0A2P8DBE2"/>
<comment type="caution">
    <text evidence="2">The sequence shown here is derived from an EMBL/GenBank/DDBJ whole genome shotgun (WGS) entry which is preliminary data.</text>
</comment>
<evidence type="ECO:0000256" key="1">
    <source>
        <dbReference type="SAM" id="Phobius"/>
    </source>
</evidence>
<feature type="transmembrane region" description="Helical" evidence="1">
    <location>
        <begin position="174"/>
        <end position="204"/>
    </location>
</feature>
<dbReference type="OrthoDB" id="9807602at2"/>
<keyword evidence="3" id="KW-1185">Reference proteome</keyword>
<feature type="transmembrane region" description="Helical" evidence="1">
    <location>
        <begin position="519"/>
        <end position="537"/>
    </location>
</feature>
<evidence type="ECO:0000313" key="3">
    <source>
        <dbReference type="Proteomes" id="UP000240572"/>
    </source>
</evidence>
<dbReference type="InterPro" id="IPR052724">
    <property type="entry name" value="GT117_domain-containing"/>
</dbReference>
<proteinExistence type="predicted"/>
<dbReference type="PANTHER" id="PTHR16214:SF3">
    <property type="entry name" value="TRANSMEMBRANE PROTEIN 260"/>
    <property type="match status" value="1"/>
</dbReference>
<feature type="transmembrane region" description="Helical" evidence="1">
    <location>
        <begin position="260"/>
        <end position="278"/>
    </location>
</feature>
<dbReference type="EMBL" id="PYGD01000001">
    <property type="protein sequence ID" value="PSK94487.1"/>
    <property type="molecule type" value="Genomic_DNA"/>
</dbReference>
<name>A0A2P8DBE2_9BACT</name>
<feature type="transmembrane region" description="Helical" evidence="1">
    <location>
        <begin position="144"/>
        <end position="162"/>
    </location>
</feature>
<feature type="transmembrane region" description="Helical" evidence="1">
    <location>
        <begin position="72"/>
        <end position="95"/>
    </location>
</feature>
<reference evidence="2 3" key="1">
    <citation type="submission" date="2018-03" db="EMBL/GenBank/DDBJ databases">
        <title>Genomic Encyclopedia of Type Strains, Phase III (KMG-III): the genomes of soil and plant-associated and newly described type strains.</title>
        <authorList>
            <person name="Whitman W."/>
        </authorList>
    </citation>
    <scope>NUCLEOTIDE SEQUENCE [LARGE SCALE GENOMIC DNA]</scope>
    <source>
        <strain evidence="2 3">CGMCC 1.12700</strain>
    </source>
</reference>
<feature type="transmembrane region" description="Helical" evidence="1">
    <location>
        <begin position="549"/>
        <end position="569"/>
    </location>
</feature>